<dbReference type="PANTHER" id="PTHR30050">
    <property type="entry name" value="CHROMOSOMAL REPLICATION INITIATOR PROTEIN DNAA"/>
    <property type="match status" value="1"/>
</dbReference>
<organism evidence="1 2">
    <name type="scientific">Maricaulis maris</name>
    <dbReference type="NCBI Taxonomy" id="74318"/>
    <lineage>
        <taxon>Bacteria</taxon>
        <taxon>Pseudomonadati</taxon>
        <taxon>Pseudomonadota</taxon>
        <taxon>Alphaproteobacteria</taxon>
        <taxon>Maricaulales</taxon>
        <taxon>Maricaulaceae</taxon>
        <taxon>Maricaulis</taxon>
    </lineage>
</organism>
<accession>A0A495D1V2</accession>
<dbReference type="Proteomes" id="UP000273675">
    <property type="component" value="Unassembled WGS sequence"/>
</dbReference>
<name>A0A495D1V2_9PROT</name>
<gene>
    <name evidence="1" type="ORF">C7435_2619</name>
</gene>
<evidence type="ECO:0000313" key="1">
    <source>
        <dbReference type="EMBL" id="RKQ95516.1"/>
    </source>
</evidence>
<dbReference type="Gene3D" id="1.10.8.60">
    <property type="match status" value="1"/>
</dbReference>
<dbReference type="InterPro" id="IPR027417">
    <property type="entry name" value="P-loop_NTPase"/>
</dbReference>
<protein>
    <submittedName>
        <fullName evidence="1">Regulatory inactivation of DnaA Hda protein</fullName>
    </submittedName>
</protein>
<evidence type="ECO:0000313" key="2">
    <source>
        <dbReference type="Proteomes" id="UP000273675"/>
    </source>
</evidence>
<dbReference type="PANTHER" id="PTHR30050:SF5">
    <property type="entry name" value="DNAA REGULATORY INACTIVATOR HDA"/>
    <property type="match status" value="1"/>
</dbReference>
<dbReference type="GO" id="GO:0005886">
    <property type="term" value="C:plasma membrane"/>
    <property type="evidence" value="ECO:0007669"/>
    <property type="project" value="TreeGrafter"/>
</dbReference>
<dbReference type="GO" id="GO:0006270">
    <property type="term" value="P:DNA replication initiation"/>
    <property type="evidence" value="ECO:0007669"/>
    <property type="project" value="TreeGrafter"/>
</dbReference>
<dbReference type="Gene3D" id="3.40.50.300">
    <property type="entry name" value="P-loop containing nucleotide triphosphate hydrolases"/>
    <property type="match status" value="1"/>
</dbReference>
<proteinExistence type="predicted"/>
<comment type="caution">
    <text evidence="1">The sequence shown here is derived from an EMBL/GenBank/DDBJ whole genome shotgun (WGS) entry which is preliminary data.</text>
</comment>
<sequence>MSVTPQMALDLPAREDFSAAAFISGPSNAGARDVLERPGDWPRNVMALVGPEGAGKSHLASIWATQNHAITLPAAHLAAHLSDLAAQTALVVEGVDQGVDEDALFHLLNRAAEGEIQALLLTARSRPAHWRATLPDLVSRLRALVHVDLHEADDELLTRMMQKQLADRGAPVRPGVIDYLLPRMERSVAAVRLLAERMDKLALVKKTPITRAIAREILDSWTETGDAA</sequence>
<dbReference type="GO" id="GO:0003688">
    <property type="term" value="F:DNA replication origin binding"/>
    <property type="evidence" value="ECO:0007669"/>
    <property type="project" value="TreeGrafter"/>
</dbReference>
<dbReference type="SUPFAM" id="SSF52540">
    <property type="entry name" value="P-loop containing nucleoside triphosphate hydrolases"/>
    <property type="match status" value="1"/>
</dbReference>
<reference evidence="1 2" key="1">
    <citation type="submission" date="2018-10" db="EMBL/GenBank/DDBJ databases">
        <title>Genomic Encyclopedia of Type Strains, Phase IV (KMG-IV): sequencing the most valuable type-strain genomes for metagenomic binning, comparative biology and taxonomic classification.</title>
        <authorList>
            <person name="Goeker M."/>
        </authorList>
    </citation>
    <scope>NUCLEOTIDE SEQUENCE [LARGE SCALE GENOMIC DNA]</scope>
    <source>
        <strain evidence="1 2">DSM 4734</strain>
    </source>
</reference>
<dbReference type="AlphaFoldDB" id="A0A495D1V2"/>
<dbReference type="EMBL" id="RBIM01000006">
    <property type="protein sequence ID" value="RKQ95516.1"/>
    <property type="molecule type" value="Genomic_DNA"/>
</dbReference>